<dbReference type="Pfam" id="PF00535">
    <property type="entry name" value="Glycos_transf_2"/>
    <property type="match status" value="1"/>
</dbReference>
<dbReference type="InterPro" id="IPR050834">
    <property type="entry name" value="Glycosyltransf_2"/>
</dbReference>
<dbReference type="AlphaFoldDB" id="A0A3N0BER9"/>
<dbReference type="SUPFAM" id="SSF53448">
    <property type="entry name" value="Nucleotide-diphospho-sugar transferases"/>
    <property type="match status" value="1"/>
</dbReference>
<dbReference type="PANTHER" id="PTHR43685:SF2">
    <property type="entry name" value="GLYCOSYLTRANSFERASE 2-LIKE DOMAIN-CONTAINING PROTEIN"/>
    <property type="match status" value="1"/>
</dbReference>
<dbReference type="Gene3D" id="3.90.550.10">
    <property type="entry name" value="Spore Coat Polysaccharide Biosynthesis Protein SpsA, Chain A"/>
    <property type="match status" value="1"/>
</dbReference>
<dbReference type="InterPro" id="IPR029044">
    <property type="entry name" value="Nucleotide-diphossugar_trans"/>
</dbReference>
<evidence type="ECO:0000259" key="1">
    <source>
        <dbReference type="Pfam" id="PF00535"/>
    </source>
</evidence>
<name>A0A3N0BER9_9ACTN</name>
<proteinExistence type="predicted"/>
<sequence>MGCLTMHDSTKIGLLPEEVRNLDVEVVVICSAYNQERYISDALDGFVSQKTEFSYIVLVHDDASLDGTSRIIREYERKYPDIIKGIYEVENQYRKGNYYWYKEYLIQTNAKYLALCEGDDYWIDEEKLQAQFDTLESDENGVFCFTNAMKISATDGRELGAMLPSSREDSSILSCGGKLSADAVIRLNFIPTASFFARIDIWLQEPKLPKEAFGGDRAHQLFMAIRGNSYYIDRSTTVYRIASEGSMMESWGKSRAARLRAIQSYVSLYEYFDEYTNGRYRTSTKSFDDDKRLSLMFATGERGILSRKDAVQAAKARGVKWLFLLLLFYCSPAIVKLIWEGRFKA</sequence>
<accession>A0A3N0BER9</accession>
<feature type="domain" description="Glycosyltransferase 2-like" evidence="1">
    <location>
        <begin position="28"/>
        <end position="156"/>
    </location>
</feature>
<organism evidence="2 3">
    <name type="scientific">Paraeggerthella hongkongensis</name>
    <dbReference type="NCBI Taxonomy" id="230658"/>
    <lineage>
        <taxon>Bacteria</taxon>
        <taxon>Bacillati</taxon>
        <taxon>Actinomycetota</taxon>
        <taxon>Coriobacteriia</taxon>
        <taxon>Eggerthellales</taxon>
        <taxon>Eggerthellaceae</taxon>
        <taxon>Paraeggerthella</taxon>
    </lineage>
</organism>
<evidence type="ECO:0000313" key="3">
    <source>
        <dbReference type="Proteomes" id="UP000278632"/>
    </source>
</evidence>
<reference evidence="3" key="1">
    <citation type="submission" date="2018-05" db="EMBL/GenBank/DDBJ databases">
        <title>Genome Sequencing of selected type strains of the family Eggerthellaceae.</title>
        <authorList>
            <person name="Danylec N."/>
            <person name="Stoll D.A."/>
            <person name="Doetsch A."/>
            <person name="Huch M."/>
        </authorList>
    </citation>
    <scope>NUCLEOTIDE SEQUENCE [LARGE SCALE GENOMIC DNA]</scope>
    <source>
        <strain evidence="3">DSM 16106</strain>
    </source>
</reference>
<gene>
    <name evidence="2" type="ORF">DMP08_05525</name>
</gene>
<keyword evidence="3" id="KW-1185">Reference proteome</keyword>
<comment type="caution">
    <text evidence="2">The sequence shown here is derived from an EMBL/GenBank/DDBJ whole genome shotgun (WGS) entry which is preliminary data.</text>
</comment>
<evidence type="ECO:0000313" key="2">
    <source>
        <dbReference type="EMBL" id="RNL45778.1"/>
    </source>
</evidence>
<dbReference type="InterPro" id="IPR001173">
    <property type="entry name" value="Glyco_trans_2-like"/>
</dbReference>
<protein>
    <recommendedName>
        <fullName evidence="1">Glycosyltransferase 2-like domain-containing protein</fullName>
    </recommendedName>
</protein>
<dbReference type="PANTHER" id="PTHR43685">
    <property type="entry name" value="GLYCOSYLTRANSFERASE"/>
    <property type="match status" value="1"/>
</dbReference>
<dbReference type="Proteomes" id="UP000278632">
    <property type="component" value="Unassembled WGS sequence"/>
</dbReference>
<dbReference type="EMBL" id="QICD01000007">
    <property type="protein sequence ID" value="RNL45778.1"/>
    <property type="molecule type" value="Genomic_DNA"/>
</dbReference>